<accession>A0A2B4SX23</accession>
<keyword evidence="1" id="KW-0862">Zinc</keyword>
<dbReference type="Pfam" id="PF00098">
    <property type="entry name" value="zf-CCHC"/>
    <property type="match status" value="1"/>
</dbReference>
<proteinExistence type="predicted"/>
<sequence length="305" mass="33572">MFYAKPGKGQLKKSLEKGENLLAERQKHILLADKSDYGWMVIQEYKKNNLADDSDDEKKIVRAEARARTKQISQKAKSRMTASRRKFPKSQPVAAVSNTDVSSALRPIPTIDAQFKNQTRPGSCFACNKPGHWRAQCPLLAAKSRPVLDQLPEQMISQVVTSNVNQTAAQCDAGQAAISDNNNGLISGDVSEHASISGCPVSGGETFSDVNVLGDFDNGTAPLLVKDVLVHRSQVPKGLIEEFKALDIPTHMYRLNLVIINERGEIEEGRGLSGVVREVITMFWHQFFMSLSTGATEKVPSVRHD</sequence>
<dbReference type="Gene3D" id="4.10.60.10">
    <property type="entry name" value="Zinc finger, CCHC-type"/>
    <property type="match status" value="1"/>
</dbReference>
<dbReference type="GO" id="GO:0008270">
    <property type="term" value="F:zinc ion binding"/>
    <property type="evidence" value="ECO:0007669"/>
    <property type="project" value="UniProtKB-KW"/>
</dbReference>
<dbReference type="GO" id="GO:0003676">
    <property type="term" value="F:nucleic acid binding"/>
    <property type="evidence" value="ECO:0007669"/>
    <property type="project" value="InterPro"/>
</dbReference>
<dbReference type="AlphaFoldDB" id="A0A2B4SX23"/>
<keyword evidence="1" id="KW-0863">Zinc-finger</keyword>
<evidence type="ECO:0000259" key="2">
    <source>
        <dbReference type="PROSITE" id="PS50158"/>
    </source>
</evidence>
<feature type="domain" description="CCHC-type" evidence="2">
    <location>
        <begin position="124"/>
        <end position="138"/>
    </location>
</feature>
<organism evidence="3 4">
    <name type="scientific">Stylophora pistillata</name>
    <name type="common">Smooth cauliflower coral</name>
    <dbReference type="NCBI Taxonomy" id="50429"/>
    <lineage>
        <taxon>Eukaryota</taxon>
        <taxon>Metazoa</taxon>
        <taxon>Cnidaria</taxon>
        <taxon>Anthozoa</taxon>
        <taxon>Hexacorallia</taxon>
        <taxon>Scleractinia</taxon>
        <taxon>Astrocoeniina</taxon>
        <taxon>Pocilloporidae</taxon>
        <taxon>Stylophora</taxon>
    </lineage>
</organism>
<keyword evidence="1" id="KW-0479">Metal-binding</keyword>
<dbReference type="Proteomes" id="UP000225706">
    <property type="component" value="Unassembled WGS sequence"/>
</dbReference>
<dbReference type="SMART" id="SM00343">
    <property type="entry name" value="ZnF_C2HC"/>
    <property type="match status" value="1"/>
</dbReference>
<evidence type="ECO:0000313" key="4">
    <source>
        <dbReference type="Proteomes" id="UP000225706"/>
    </source>
</evidence>
<dbReference type="InterPro" id="IPR001878">
    <property type="entry name" value="Znf_CCHC"/>
</dbReference>
<comment type="caution">
    <text evidence="3">The sequence shown here is derived from an EMBL/GenBank/DDBJ whole genome shotgun (WGS) entry which is preliminary data.</text>
</comment>
<protein>
    <recommendedName>
        <fullName evidence="2">CCHC-type domain-containing protein</fullName>
    </recommendedName>
</protein>
<keyword evidence="4" id="KW-1185">Reference proteome</keyword>
<evidence type="ECO:0000313" key="3">
    <source>
        <dbReference type="EMBL" id="PFX34441.1"/>
    </source>
</evidence>
<dbReference type="SUPFAM" id="SSF57756">
    <property type="entry name" value="Retrovirus zinc finger-like domains"/>
    <property type="match status" value="1"/>
</dbReference>
<dbReference type="PROSITE" id="PS50158">
    <property type="entry name" value="ZF_CCHC"/>
    <property type="match status" value="1"/>
</dbReference>
<dbReference type="InterPro" id="IPR036875">
    <property type="entry name" value="Znf_CCHC_sf"/>
</dbReference>
<gene>
    <name evidence="3" type="ORF">AWC38_SpisGene695</name>
</gene>
<name>A0A2B4SX23_STYPI</name>
<reference evidence="4" key="1">
    <citation type="journal article" date="2017" name="bioRxiv">
        <title>Comparative analysis of the genomes of Stylophora pistillata and Acropora digitifera provides evidence for extensive differences between species of corals.</title>
        <authorList>
            <person name="Voolstra C.R."/>
            <person name="Li Y."/>
            <person name="Liew Y.J."/>
            <person name="Baumgarten S."/>
            <person name="Zoccola D."/>
            <person name="Flot J.-F."/>
            <person name="Tambutte S."/>
            <person name="Allemand D."/>
            <person name="Aranda M."/>
        </authorList>
    </citation>
    <scope>NUCLEOTIDE SEQUENCE [LARGE SCALE GENOMIC DNA]</scope>
</reference>
<evidence type="ECO:0000256" key="1">
    <source>
        <dbReference type="PROSITE-ProRule" id="PRU00047"/>
    </source>
</evidence>
<dbReference type="EMBL" id="LSMT01000004">
    <property type="protein sequence ID" value="PFX34441.1"/>
    <property type="molecule type" value="Genomic_DNA"/>
</dbReference>